<evidence type="ECO:0000256" key="1">
    <source>
        <dbReference type="SAM" id="MobiDB-lite"/>
    </source>
</evidence>
<organism evidence="4">
    <name type="scientific">uncultured Desulfobacteraceae bacterium</name>
    <dbReference type="NCBI Taxonomy" id="218296"/>
    <lineage>
        <taxon>Bacteria</taxon>
        <taxon>Pseudomonadati</taxon>
        <taxon>Thermodesulfobacteriota</taxon>
        <taxon>Desulfobacteria</taxon>
        <taxon>Desulfobacterales</taxon>
        <taxon>Desulfobacteraceae</taxon>
        <taxon>environmental samples</taxon>
    </lineage>
</organism>
<dbReference type="SUPFAM" id="SSF48239">
    <property type="entry name" value="Terpenoid cyclases/Protein prenyltransferases"/>
    <property type="match status" value="1"/>
</dbReference>
<protein>
    <recommendedName>
        <fullName evidence="3">RapA2 cadherin-like domain-containing protein</fullName>
    </recommendedName>
</protein>
<dbReference type="Pfam" id="PF17963">
    <property type="entry name" value="Big_9"/>
    <property type="match status" value="1"/>
</dbReference>
<proteinExistence type="predicted"/>
<evidence type="ECO:0000313" key="4">
    <source>
        <dbReference type="EMBL" id="VEN74182.1"/>
    </source>
</evidence>
<dbReference type="Gene3D" id="2.60.40.2810">
    <property type="match status" value="2"/>
</dbReference>
<dbReference type="Pfam" id="PF17803">
    <property type="entry name" value="Cadherin_4"/>
    <property type="match status" value="1"/>
</dbReference>
<feature type="chain" id="PRO_5019799827" description="RapA2 cadherin-like domain-containing protein" evidence="2">
    <location>
        <begin position="30"/>
        <end position="1436"/>
    </location>
</feature>
<dbReference type="EMBL" id="CAACVI010000023">
    <property type="protein sequence ID" value="VEN74182.1"/>
    <property type="molecule type" value="Genomic_DNA"/>
</dbReference>
<dbReference type="InterPro" id="IPR032675">
    <property type="entry name" value="LRR_dom_sf"/>
</dbReference>
<accession>A0A484HG33</accession>
<gene>
    <name evidence="4" type="ORF">EPICR_30115</name>
</gene>
<feature type="signal peptide" evidence="2">
    <location>
        <begin position="1"/>
        <end position="29"/>
    </location>
</feature>
<feature type="domain" description="RapA2 cadherin-like" evidence="3">
    <location>
        <begin position="770"/>
        <end position="846"/>
    </location>
</feature>
<evidence type="ECO:0000259" key="3">
    <source>
        <dbReference type="Pfam" id="PF17803"/>
    </source>
</evidence>
<dbReference type="InterPro" id="IPR008930">
    <property type="entry name" value="Terpenoid_cyclase/PrenylTrfase"/>
</dbReference>
<dbReference type="Gene3D" id="1.50.10.20">
    <property type="match status" value="2"/>
</dbReference>
<dbReference type="SUPFAM" id="SSF52058">
    <property type="entry name" value="L domain-like"/>
    <property type="match status" value="1"/>
</dbReference>
<dbReference type="Gene3D" id="3.80.10.10">
    <property type="entry name" value="Ribonuclease Inhibitor"/>
    <property type="match status" value="1"/>
</dbReference>
<evidence type="ECO:0000256" key="2">
    <source>
        <dbReference type="SAM" id="SignalP"/>
    </source>
</evidence>
<keyword evidence="2" id="KW-0732">Signal</keyword>
<dbReference type="NCBIfam" id="NF012211">
    <property type="entry name" value="tand_rpt_95"/>
    <property type="match status" value="2"/>
</dbReference>
<feature type="region of interest" description="Disordered" evidence="1">
    <location>
        <begin position="1129"/>
        <end position="1155"/>
    </location>
</feature>
<name>A0A484HG33_9BACT</name>
<sequence length="1436" mass="155111">MTGKNIVRIRAAALALLTLIFLTSVNALAGTYATSVENAATWLENQQNRDGSWGDDGAIRFVYTSEAVKALRDSVHMNSSYYNGITWLENHNPLNHDSRARRIAALVPHGDDVDEDIAGLVAVQGDDASSDGLGWGTNPGYYSSPMDTAIVMSALADHPAALQKATEYLKSSRLTGSEKGWGMSFASKEDASSDAISTARVIRALIPLRAGDPGLSQIISDATSDLSHDVTDASPAMIKARAALAFLESDPACPRGLELLGQIHSTREADGEWGNVYLTSLALQAMSIVESGGSPSPGSRVVLNDQNLRSLINGRLGKRGMDALTRRELEKITDLDLSGSGITDFTGLEHAVNLQSLTINLSQTSEVWKLAGLSSLTDVTLNIIAETDVRVEIAVHDRASVDIKTKPSHGEAEIDDGKNSLGYTTFDGYTGTDSFSYTEGSITVSVNVEARQRPTAANDYYCSDAAAGALSITALDGVLANDSRMNSDDPFTAVEPSAAQNGRVTLNADGSFDYTPGDGFTGTDSFEYTAYDGTMYSDEATVSISPRVVFADPDLLEAINGELNRTGPISRTELESRLTTLDVRSFQIEDFTGLEHASHLTSLTVTPPQNSILDGWGSQRTPFTFTVAMINRAPVLNTAQSHALSSISEDPGSSNSGNLVSEIVANGSITDPDGDAREAIAVTEVDNAHGDWQYSTDSGATWINFGAATADADAALLDQNDHIRFVPDANWNGRAAFSFRAWDKSDGASSGSRAAASTNGGGAAFSSHTASASIQVTAVNDPPAGQNDSYSFGQGISAPYRVDLSVAAPGVLINDTDPDRDTLEAVLIESPSHGTLQLENDGSFSYTTSNGYIGSDTFTYQAKDTNGSHSDNTTVSISVTVGYGLMIQGVSQTMSKDGNAAYSGAAVADTILSHLLSGYLAQNDDADRQEQLMSDRDATDDGVLSLSEMKAALNHYLHPSTRYNYKNTADRLHYAMNQDFANFQIAWWLEGDPSDIAPAPVAVTISSNPHRAGGGGADSDYRHWMTIVGHSTRFMFDRPSVYRELNGFVVSDPAAGGMGSEKYIQASEWNSKYFRPIALGLEGERMYGYVMNGFPTTEQKRVHMSAKTPERTIAQGLEGAGMYGAAVEPPETEGEVHAAAKTPEPNPDLTRGLERSGTDFQYKDFWADESSSSESADDEIKEALMKNRDFMSALELEPYKSAFMPENVGRVIKVESRSGDYALVLFEKNDNGRLITTGAAIVCLSHGIFKEAFSNPDPDFFDEAERWKAICHVFSWAGARPVNAWAHLEKDSPLDYGHKVVAPSESGYLTRFHVYQAEKDGAVFLLDASPSIELISSKKAFAHDNWVYEDGRWSDSGTERGRGWQRRVAFRITDDVDVTDVKWSDSLRLIRKEKTKDGYVYEFMCDPDESEKVVTAMDQNYKGNDKTGGISYFRVK</sequence>
<dbReference type="InterPro" id="IPR040853">
    <property type="entry name" value="RapA2_cadherin-like"/>
</dbReference>
<reference evidence="4" key="1">
    <citation type="submission" date="2019-01" db="EMBL/GenBank/DDBJ databases">
        <authorList>
            <consortium name="Genoscope - CEA"/>
            <person name="William W."/>
        </authorList>
    </citation>
    <scope>NUCLEOTIDE SEQUENCE</scope>
    <source>
        <strain evidence="4">CR-1</strain>
    </source>
</reference>